<evidence type="ECO:0000313" key="2">
    <source>
        <dbReference type="Proteomes" id="UP000800035"/>
    </source>
</evidence>
<keyword evidence="2" id="KW-1185">Reference proteome</keyword>
<proteinExistence type="predicted"/>
<evidence type="ECO:0000313" key="1">
    <source>
        <dbReference type="EMBL" id="KAF1961985.1"/>
    </source>
</evidence>
<reference evidence="1" key="1">
    <citation type="journal article" date="2020" name="Stud. Mycol.">
        <title>101 Dothideomycetes genomes: a test case for predicting lifestyles and emergence of pathogens.</title>
        <authorList>
            <person name="Haridas S."/>
            <person name="Albert R."/>
            <person name="Binder M."/>
            <person name="Bloem J."/>
            <person name="Labutti K."/>
            <person name="Salamov A."/>
            <person name="Andreopoulos B."/>
            <person name="Baker S."/>
            <person name="Barry K."/>
            <person name="Bills G."/>
            <person name="Bluhm B."/>
            <person name="Cannon C."/>
            <person name="Castanera R."/>
            <person name="Culley D."/>
            <person name="Daum C."/>
            <person name="Ezra D."/>
            <person name="Gonzalez J."/>
            <person name="Henrissat B."/>
            <person name="Kuo A."/>
            <person name="Liang C."/>
            <person name="Lipzen A."/>
            <person name="Lutzoni F."/>
            <person name="Magnuson J."/>
            <person name="Mondo S."/>
            <person name="Nolan M."/>
            <person name="Ohm R."/>
            <person name="Pangilinan J."/>
            <person name="Park H.-J."/>
            <person name="Ramirez L."/>
            <person name="Alfaro M."/>
            <person name="Sun H."/>
            <person name="Tritt A."/>
            <person name="Yoshinaga Y."/>
            <person name="Zwiers L.-H."/>
            <person name="Turgeon B."/>
            <person name="Goodwin S."/>
            <person name="Spatafora J."/>
            <person name="Crous P."/>
            <person name="Grigoriev I."/>
        </authorList>
    </citation>
    <scope>NUCLEOTIDE SEQUENCE</scope>
    <source>
        <strain evidence="1">CBS 675.92</strain>
    </source>
</reference>
<sequence>MDIRIAAVAIKYSRDQLLQLADAILRLPREVRDEIYDLWIHDTVDKSYLLNIRHSQVYGPYTTKQLDRYILLSPEFVGRQVAQETAELCFRMGEICLLLSCSAFPHGTCNWQPLHSVGKGIHIKDLTKFLANDFLSLGIRARDHLRSLRVVVSGGTTRGSGIAKELEALLALRLKNGFDLQIELEHADAQYIAKFVALMRPILPKFEEEGVRIRVYQHHFLNRRATRRGSTYGDIKLLVPIKSLCEMLKGDAAEVVFLNCSEISTTTPRERKWIHKKRKAEDGEEKDAECGVAKKRREAIEQNLERWKEEATGRVEVLRSHPNPTSSPVYQLPTIPYTAFSHLTACEKLYARHFSNASWHGSTIAMRQVPPESPGTSLSSGRASCASGEMVRAENTRLRKFVDGDWNRRRRGELETTMVSKDATIVRGDDSIELSKINAELLKAKE</sequence>
<organism evidence="1 2">
    <name type="scientific">Byssothecium circinans</name>
    <dbReference type="NCBI Taxonomy" id="147558"/>
    <lineage>
        <taxon>Eukaryota</taxon>
        <taxon>Fungi</taxon>
        <taxon>Dikarya</taxon>
        <taxon>Ascomycota</taxon>
        <taxon>Pezizomycotina</taxon>
        <taxon>Dothideomycetes</taxon>
        <taxon>Pleosporomycetidae</taxon>
        <taxon>Pleosporales</taxon>
        <taxon>Massarineae</taxon>
        <taxon>Massarinaceae</taxon>
        <taxon>Byssothecium</taxon>
    </lineage>
</organism>
<dbReference type="Proteomes" id="UP000800035">
    <property type="component" value="Unassembled WGS sequence"/>
</dbReference>
<gene>
    <name evidence="1" type="ORF">CC80DRAFT_543351</name>
</gene>
<accession>A0A6A5UAP9</accession>
<protein>
    <submittedName>
        <fullName evidence="1">Uncharacterized protein</fullName>
    </submittedName>
</protein>
<dbReference type="AlphaFoldDB" id="A0A6A5UAP9"/>
<dbReference type="EMBL" id="ML976980">
    <property type="protein sequence ID" value="KAF1961985.1"/>
    <property type="molecule type" value="Genomic_DNA"/>
</dbReference>
<name>A0A6A5UAP9_9PLEO</name>
<dbReference type="Gene3D" id="3.30.540.30">
    <property type="match status" value="1"/>
</dbReference>